<feature type="domain" description="BPL/LPL catalytic" evidence="5">
    <location>
        <begin position="7"/>
        <end position="193"/>
    </location>
</feature>
<evidence type="ECO:0000256" key="2">
    <source>
        <dbReference type="ARBA" id="ARBA00012334"/>
    </source>
</evidence>
<dbReference type="PROSITE" id="PS51733">
    <property type="entry name" value="BPL_LPL_CATALYTIC"/>
    <property type="match status" value="1"/>
</dbReference>
<dbReference type="EMBL" id="FPHK01000102">
    <property type="protein sequence ID" value="SFV66681.1"/>
    <property type="molecule type" value="Genomic_DNA"/>
</dbReference>
<dbReference type="InterPro" id="IPR000544">
    <property type="entry name" value="Octanoyltransferase"/>
</dbReference>
<dbReference type="InterPro" id="IPR004143">
    <property type="entry name" value="BPL_LPL_catalytic"/>
</dbReference>
<dbReference type="PROSITE" id="PS01313">
    <property type="entry name" value="LIPB"/>
    <property type="match status" value="1"/>
</dbReference>
<evidence type="ECO:0000259" key="5">
    <source>
        <dbReference type="PROSITE" id="PS51733"/>
    </source>
</evidence>
<keyword evidence="3 6" id="KW-0808">Transferase</keyword>
<dbReference type="Gene3D" id="3.30.930.10">
    <property type="entry name" value="Bira Bifunctional Protein, Domain 2"/>
    <property type="match status" value="1"/>
</dbReference>
<dbReference type="PIRSF" id="PIRSF016262">
    <property type="entry name" value="LPLase"/>
    <property type="match status" value="1"/>
</dbReference>
<dbReference type="InterPro" id="IPR020605">
    <property type="entry name" value="Octanoyltransferase_CS"/>
</dbReference>
<evidence type="ECO:0000313" key="6">
    <source>
        <dbReference type="EMBL" id="SFV66681.1"/>
    </source>
</evidence>
<reference evidence="6" key="1">
    <citation type="submission" date="2016-10" db="EMBL/GenBank/DDBJ databases">
        <authorList>
            <person name="de Groot N.N."/>
        </authorList>
    </citation>
    <scope>NUCLEOTIDE SEQUENCE</scope>
</reference>
<dbReference type="EC" id="2.3.1.181" evidence="2"/>
<proteinExistence type="predicted"/>
<dbReference type="UniPathway" id="UPA00538">
    <property type="reaction ID" value="UER00592"/>
</dbReference>
<sequence>MIIHRWGEIGYTKAREKMQEVHQLAKRDGKNHLILCSHPPLFTVGSAQKEEFGVKVIQTDRGGSITCHSPGQNIYYFCFQVKNPAKFYKKILSAFEDFFMQYLPEVTYNKAQAGFYIQNRKIASLGFRYSQGVSLHGVALNVDVDLDFHAQVNPCNLEGIVPTSLANENIHLTQEAVNAAVVHFLEESFDDAAV</sequence>
<evidence type="ECO:0000256" key="3">
    <source>
        <dbReference type="ARBA" id="ARBA00022679"/>
    </source>
</evidence>
<dbReference type="AlphaFoldDB" id="A0A1W1CLY7"/>
<dbReference type="GO" id="GO:0009249">
    <property type="term" value="P:protein lipoylation"/>
    <property type="evidence" value="ECO:0007669"/>
    <property type="project" value="InterPro"/>
</dbReference>
<dbReference type="NCBIfam" id="TIGR00214">
    <property type="entry name" value="lipB"/>
    <property type="match status" value="1"/>
</dbReference>
<evidence type="ECO:0000256" key="4">
    <source>
        <dbReference type="ARBA" id="ARBA00023315"/>
    </source>
</evidence>
<dbReference type="GO" id="GO:0033819">
    <property type="term" value="F:lipoyl(octanoyl) transferase activity"/>
    <property type="evidence" value="ECO:0007669"/>
    <property type="project" value="UniProtKB-EC"/>
</dbReference>
<accession>A0A1W1CLY7</accession>
<keyword evidence="4" id="KW-0012">Acyltransferase</keyword>
<protein>
    <recommendedName>
        <fullName evidence="2">lipoyl(octanoyl) transferase</fullName>
        <ecNumber evidence="2">2.3.1.181</ecNumber>
    </recommendedName>
</protein>
<gene>
    <name evidence="6" type="ORF">MNB_SM-6-1239</name>
</gene>
<name>A0A1W1CLY7_9ZZZZ</name>
<dbReference type="PANTHER" id="PTHR10993">
    <property type="entry name" value="OCTANOYLTRANSFERASE"/>
    <property type="match status" value="1"/>
</dbReference>
<organism evidence="6">
    <name type="scientific">hydrothermal vent metagenome</name>
    <dbReference type="NCBI Taxonomy" id="652676"/>
    <lineage>
        <taxon>unclassified sequences</taxon>
        <taxon>metagenomes</taxon>
        <taxon>ecological metagenomes</taxon>
    </lineage>
</organism>
<dbReference type="Pfam" id="PF21948">
    <property type="entry name" value="LplA-B_cat"/>
    <property type="match status" value="1"/>
</dbReference>
<dbReference type="InterPro" id="IPR045864">
    <property type="entry name" value="aa-tRNA-synth_II/BPL/LPL"/>
</dbReference>
<evidence type="ECO:0000256" key="1">
    <source>
        <dbReference type="ARBA" id="ARBA00004821"/>
    </source>
</evidence>
<dbReference type="PANTHER" id="PTHR10993:SF7">
    <property type="entry name" value="LIPOYLTRANSFERASE 2, MITOCHONDRIAL-RELATED"/>
    <property type="match status" value="1"/>
</dbReference>
<dbReference type="SUPFAM" id="SSF55681">
    <property type="entry name" value="Class II aaRS and biotin synthetases"/>
    <property type="match status" value="1"/>
</dbReference>
<comment type="pathway">
    <text evidence="1">Protein modification; protein lipoylation via endogenous pathway; protein N(6)-(lipoyl)lysine from octanoyl-[acyl-carrier-protein]: step 1/2.</text>
</comment>